<evidence type="ECO:0000256" key="1">
    <source>
        <dbReference type="ARBA" id="ARBA00004141"/>
    </source>
</evidence>
<feature type="transmembrane region" description="Helical" evidence="6">
    <location>
        <begin position="58"/>
        <end position="80"/>
    </location>
</feature>
<accession>T1EE57</accession>
<dbReference type="PANTHER" id="PTHR31322:SF2">
    <property type="entry name" value="E3 UBIQUITIN-PROTEIN LIGASE TM129"/>
    <property type="match status" value="1"/>
</dbReference>
<protein>
    <recommendedName>
        <fullName evidence="10">Transmembrane protein 129</fullName>
    </recommendedName>
</protein>
<keyword evidence="4 6" id="KW-1133">Transmembrane helix</keyword>
<evidence type="ECO:0000256" key="4">
    <source>
        <dbReference type="ARBA" id="ARBA00022989"/>
    </source>
</evidence>
<evidence type="ECO:0000256" key="5">
    <source>
        <dbReference type="ARBA" id="ARBA00023136"/>
    </source>
</evidence>
<evidence type="ECO:0000313" key="8">
    <source>
        <dbReference type="EnsemblMetazoa" id="HelroP106891"/>
    </source>
</evidence>
<proteinExistence type="inferred from homology"/>
<evidence type="ECO:0000256" key="6">
    <source>
        <dbReference type="SAM" id="Phobius"/>
    </source>
</evidence>
<dbReference type="CTD" id="20194859"/>
<evidence type="ECO:0000313" key="7">
    <source>
        <dbReference type="EMBL" id="ESN98640.1"/>
    </source>
</evidence>
<dbReference type="AlphaFoldDB" id="T1EE57"/>
<dbReference type="HOGENOM" id="CLU_048119_1_0_1"/>
<dbReference type="eggNOG" id="KOG3899">
    <property type="taxonomic scope" value="Eukaryota"/>
</dbReference>
<dbReference type="STRING" id="6412.T1EE57"/>
<name>T1EE57_HELRO</name>
<comment type="subcellular location">
    <subcellularLocation>
        <location evidence="1">Membrane</location>
        <topology evidence="1">Multi-pass membrane protein</topology>
    </subcellularLocation>
</comment>
<dbReference type="PANTHER" id="PTHR31322">
    <property type="entry name" value="E3 UBIQUITIN-PROTEIN LIGASE TM129"/>
    <property type="match status" value="1"/>
</dbReference>
<dbReference type="GO" id="GO:0061630">
    <property type="term" value="F:ubiquitin protein ligase activity"/>
    <property type="evidence" value="ECO:0000318"/>
    <property type="project" value="GO_Central"/>
</dbReference>
<dbReference type="EnsemblMetazoa" id="HelroT106891">
    <property type="protein sequence ID" value="HelroP106891"/>
    <property type="gene ID" value="HelroG106891"/>
</dbReference>
<keyword evidence="5 6" id="KW-0472">Membrane</keyword>
<dbReference type="GO" id="GO:0016567">
    <property type="term" value="P:protein ubiquitination"/>
    <property type="evidence" value="ECO:0007669"/>
    <property type="project" value="InterPro"/>
</dbReference>
<dbReference type="EMBL" id="AMQM01001020">
    <property type="status" value="NOT_ANNOTATED_CDS"/>
    <property type="molecule type" value="Genomic_DNA"/>
</dbReference>
<keyword evidence="3 6" id="KW-0812">Transmembrane</keyword>
<dbReference type="InterPro" id="IPR018801">
    <property type="entry name" value="TM129"/>
</dbReference>
<keyword evidence="9" id="KW-1185">Reference proteome</keyword>
<dbReference type="EMBL" id="KB097143">
    <property type="protein sequence ID" value="ESN98640.1"/>
    <property type="molecule type" value="Genomic_DNA"/>
</dbReference>
<dbReference type="OrthoDB" id="10055027at2759"/>
<evidence type="ECO:0000256" key="2">
    <source>
        <dbReference type="ARBA" id="ARBA00007332"/>
    </source>
</evidence>
<dbReference type="OMA" id="KFATGPP"/>
<reference evidence="9" key="1">
    <citation type="submission" date="2012-12" db="EMBL/GenBank/DDBJ databases">
        <authorList>
            <person name="Hellsten U."/>
            <person name="Grimwood J."/>
            <person name="Chapman J.A."/>
            <person name="Shapiro H."/>
            <person name="Aerts A."/>
            <person name="Otillar R.P."/>
            <person name="Terry A.Y."/>
            <person name="Boore J.L."/>
            <person name="Simakov O."/>
            <person name="Marletaz F."/>
            <person name="Cho S.-J."/>
            <person name="Edsinger-Gonzales E."/>
            <person name="Havlak P."/>
            <person name="Kuo D.-H."/>
            <person name="Larsson T."/>
            <person name="Lv J."/>
            <person name="Arendt D."/>
            <person name="Savage R."/>
            <person name="Osoegawa K."/>
            <person name="de Jong P."/>
            <person name="Lindberg D.R."/>
            <person name="Seaver E.C."/>
            <person name="Weisblat D.A."/>
            <person name="Putnam N.H."/>
            <person name="Grigoriev I.V."/>
            <person name="Rokhsar D.S."/>
        </authorList>
    </citation>
    <scope>NUCLEOTIDE SEQUENCE</scope>
</reference>
<reference evidence="7 9" key="2">
    <citation type="journal article" date="2013" name="Nature">
        <title>Insights into bilaterian evolution from three spiralian genomes.</title>
        <authorList>
            <person name="Simakov O."/>
            <person name="Marletaz F."/>
            <person name="Cho S.J."/>
            <person name="Edsinger-Gonzales E."/>
            <person name="Havlak P."/>
            <person name="Hellsten U."/>
            <person name="Kuo D.H."/>
            <person name="Larsson T."/>
            <person name="Lv J."/>
            <person name="Arendt D."/>
            <person name="Savage R."/>
            <person name="Osoegawa K."/>
            <person name="de Jong P."/>
            <person name="Grimwood J."/>
            <person name="Chapman J.A."/>
            <person name="Shapiro H."/>
            <person name="Aerts A."/>
            <person name="Otillar R.P."/>
            <person name="Terry A.Y."/>
            <person name="Boore J.L."/>
            <person name="Grigoriev I.V."/>
            <person name="Lindberg D.R."/>
            <person name="Seaver E.C."/>
            <person name="Weisblat D.A."/>
            <person name="Putnam N.H."/>
            <person name="Rokhsar D.S."/>
        </authorList>
    </citation>
    <scope>NUCLEOTIDE SEQUENCE</scope>
</reference>
<gene>
    <name evidence="8" type="primary">20194859</name>
    <name evidence="7" type="ORF">HELRODRAFT_106891</name>
</gene>
<dbReference type="KEGG" id="hro:HELRODRAFT_106891"/>
<dbReference type="Pfam" id="PF10272">
    <property type="entry name" value="Tmpp129"/>
    <property type="match status" value="1"/>
</dbReference>
<feature type="transmembrane region" description="Helical" evidence="6">
    <location>
        <begin position="92"/>
        <end position="118"/>
    </location>
</feature>
<feature type="transmembrane region" description="Helical" evidence="6">
    <location>
        <begin position="6"/>
        <end position="27"/>
    </location>
</feature>
<dbReference type="GO" id="GO:0016020">
    <property type="term" value="C:membrane"/>
    <property type="evidence" value="ECO:0007669"/>
    <property type="project" value="UniProtKB-SubCell"/>
</dbReference>
<dbReference type="InParanoid" id="T1EE57"/>
<evidence type="ECO:0008006" key="10">
    <source>
        <dbReference type="Google" id="ProtNLM"/>
    </source>
</evidence>
<evidence type="ECO:0000313" key="9">
    <source>
        <dbReference type="Proteomes" id="UP000015101"/>
    </source>
</evidence>
<dbReference type="RefSeq" id="XP_009022642.1">
    <property type="nucleotide sequence ID" value="XM_009024394.1"/>
</dbReference>
<evidence type="ECO:0000256" key="3">
    <source>
        <dbReference type="ARBA" id="ARBA00022692"/>
    </source>
</evidence>
<comment type="similarity">
    <text evidence="2">Belongs to the TMEM129 family.</text>
</comment>
<dbReference type="GO" id="GO:0005783">
    <property type="term" value="C:endoplasmic reticulum"/>
    <property type="evidence" value="ECO:0000318"/>
    <property type="project" value="GO_Central"/>
</dbReference>
<organism evidence="8 9">
    <name type="scientific">Helobdella robusta</name>
    <name type="common">Californian leech</name>
    <dbReference type="NCBI Taxonomy" id="6412"/>
    <lineage>
        <taxon>Eukaryota</taxon>
        <taxon>Metazoa</taxon>
        <taxon>Spiralia</taxon>
        <taxon>Lophotrochozoa</taxon>
        <taxon>Annelida</taxon>
        <taxon>Clitellata</taxon>
        <taxon>Hirudinea</taxon>
        <taxon>Rhynchobdellida</taxon>
        <taxon>Glossiphoniidae</taxon>
        <taxon>Helobdella</taxon>
    </lineage>
</organism>
<dbReference type="FunCoup" id="T1EE57">
    <property type="interactions" value="1348"/>
</dbReference>
<sequence>MSSEEVIFVIIYFLFVFCLVAPTTEIISAGLTIQNMFAECLGSEQMDFIGYHMRRTTLTLIIHSFLPLGYFVFCIQMNYVPPLLYLFILDSFGKIWCLFSILCCLFSFICVLFALYWFNSNWNTHPISRRLGNLTVEGEGWRSVASSVNIEFRRFDKFTTGTHSRRLIVTDTWLIMTSTYTIQIARQADTHLAIVGSENHDMHYERSTGVQVLNIMVTSADHRVKPFKIRLIATEYNDLKDKLQSPILNLRNIVIQQSLSDQFVEAFKYEVNRNPRYRLPRNMEVENCIGCMQVISNVKLQKCCLDLPQGEEQDGQHGNNFSQQACQSCMCRPMWCLECMGKWFASRQDQNQPETWLSSKSPCPTCRSIFCMLDICLISD</sequence>
<dbReference type="Proteomes" id="UP000015101">
    <property type="component" value="Unassembled WGS sequence"/>
</dbReference>
<reference evidence="8" key="3">
    <citation type="submission" date="2015-06" db="UniProtKB">
        <authorList>
            <consortium name="EnsemblMetazoa"/>
        </authorList>
    </citation>
    <scope>IDENTIFICATION</scope>
</reference>
<dbReference type="GeneID" id="20194859"/>